<keyword evidence="3" id="KW-1185">Reference proteome</keyword>
<protein>
    <submittedName>
        <fullName evidence="2">DUF455 family protein</fullName>
    </submittedName>
</protein>
<dbReference type="RefSeq" id="WP_125180049.1">
    <property type="nucleotide sequence ID" value="NZ_QZMU01000001.1"/>
</dbReference>
<proteinExistence type="predicted"/>
<dbReference type="Proteomes" id="UP000287798">
    <property type="component" value="Unassembled WGS sequence"/>
</dbReference>
<organism evidence="2 3">
    <name type="scientific">Thiohalobacter thiocyanaticus</name>
    <dbReference type="NCBI Taxonomy" id="585455"/>
    <lineage>
        <taxon>Bacteria</taxon>
        <taxon>Pseudomonadati</taxon>
        <taxon>Pseudomonadota</taxon>
        <taxon>Gammaproteobacteria</taxon>
        <taxon>Thiohalobacterales</taxon>
        <taxon>Thiohalobacteraceae</taxon>
        <taxon>Thiohalobacter</taxon>
    </lineage>
</organism>
<name>A0A426QGG3_9GAMM</name>
<dbReference type="PIRSF" id="PIRSF012318">
    <property type="entry name" value="UCP012318"/>
    <property type="match status" value="1"/>
</dbReference>
<dbReference type="Pfam" id="PF04305">
    <property type="entry name" value="DUF455"/>
    <property type="match status" value="1"/>
</dbReference>
<dbReference type="OrthoDB" id="9778629at2"/>
<gene>
    <name evidence="2" type="ORF">D6C00_01860</name>
</gene>
<comment type="caution">
    <text evidence="2">The sequence shown here is derived from an EMBL/GenBank/DDBJ whole genome shotgun (WGS) entry which is preliminary data.</text>
</comment>
<dbReference type="PANTHER" id="PTHR42782">
    <property type="entry name" value="SI:CH73-314G15.3"/>
    <property type="match status" value="1"/>
</dbReference>
<evidence type="ECO:0000313" key="2">
    <source>
        <dbReference type="EMBL" id="RRQ20836.1"/>
    </source>
</evidence>
<dbReference type="AlphaFoldDB" id="A0A426QGG3"/>
<evidence type="ECO:0000313" key="3">
    <source>
        <dbReference type="Proteomes" id="UP000287798"/>
    </source>
</evidence>
<accession>A0A426QGG3</accession>
<sequence>MPDSCLITAARACLAESDPAAKCRLSRDAFGALQAGRLAVDPAAAGSAFDAPGRPARPELVPPRDLPRRRLGSPEGQAALVHAIAHIEFNAINLAWDAVARFAGMPPDYYRDWARVAAEEAYHFGLLRERLQELGYDYGDFPAHNGLWSMALETAHDVLVRMALVPRVLEARGLDVTPGMMQRLREAGDERTVALLEIILHDEIGHVEIGTRWYRYCCARRGVEPEARFQALIREYIPGGVRGPFHIEARRQAGFSDTELAGLEALDGIPT</sequence>
<dbReference type="CDD" id="cd00657">
    <property type="entry name" value="Ferritin_like"/>
    <property type="match status" value="1"/>
</dbReference>
<dbReference type="SUPFAM" id="SSF47240">
    <property type="entry name" value="Ferritin-like"/>
    <property type="match status" value="1"/>
</dbReference>
<dbReference type="InterPro" id="IPR007402">
    <property type="entry name" value="DUF455"/>
</dbReference>
<evidence type="ECO:0000256" key="1">
    <source>
        <dbReference type="SAM" id="MobiDB-lite"/>
    </source>
</evidence>
<reference evidence="2 3" key="1">
    <citation type="journal article" date="2010" name="Int. J. Syst. Evol. Microbiol.">
        <title>Thiohalobacter thiocyanaticus gen. nov., sp. nov., a moderately halophilic, sulfur-oxidizing gammaproteobacterium from hypersaline lakes, that utilizes thiocyanate.</title>
        <authorList>
            <person name="Sorokin D.Y."/>
            <person name="Kovaleva O.L."/>
            <person name="Tourova T.P."/>
            <person name="Muyzer G."/>
        </authorList>
    </citation>
    <scope>NUCLEOTIDE SEQUENCE [LARGE SCALE GENOMIC DNA]</scope>
    <source>
        <strain evidence="2 3">Hrh1</strain>
    </source>
</reference>
<feature type="region of interest" description="Disordered" evidence="1">
    <location>
        <begin position="49"/>
        <end position="72"/>
    </location>
</feature>
<dbReference type="InterPro" id="IPR011197">
    <property type="entry name" value="UCP012318"/>
</dbReference>
<dbReference type="PANTHER" id="PTHR42782:SF4">
    <property type="entry name" value="DUF455 DOMAIN-CONTAINING PROTEIN"/>
    <property type="match status" value="1"/>
</dbReference>
<dbReference type="InterPro" id="IPR009078">
    <property type="entry name" value="Ferritin-like_SF"/>
</dbReference>
<dbReference type="EMBL" id="QZMU01000001">
    <property type="protein sequence ID" value="RRQ20836.1"/>
    <property type="molecule type" value="Genomic_DNA"/>
</dbReference>